<reference evidence="8" key="1">
    <citation type="submission" date="2024-04" db="EMBL/GenBank/DDBJ databases">
        <title>Salinicola lusitanus LLJ914,a marine bacterium isolated from the Okinawa Trough.</title>
        <authorList>
            <person name="Li J."/>
        </authorList>
    </citation>
    <scope>NUCLEOTIDE SEQUENCE [LARGE SCALE GENOMIC DNA]</scope>
</reference>
<evidence type="ECO:0000259" key="6">
    <source>
        <dbReference type="PROSITE" id="PS50225"/>
    </source>
</evidence>
<dbReference type="Pfam" id="PF12796">
    <property type="entry name" value="Ank_2"/>
    <property type="match status" value="1"/>
</dbReference>
<dbReference type="SMART" id="SM00248">
    <property type="entry name" value="ANK"/>
    <property type="match status" value="3"/>
</dbReference>
<dbReference type="Gene3D" id="1.25.40.20">
    <property type="entry name" value="Ankyrin repeat-containing domain"/>
    <property type="match status" value="1"/>
</dbReference>
<feature type="compositionally biased region" description="Basic and acidic residues" evidence="5">
    <location>
        <begin position="1"/>
        <end position="10"/>
    </location>
</feature>
<dbReference type="EMBL" id="JBBPFD010000018">
    <property type="protein sequence ID" value="KAK7889435.1"/>
    <property type="molecule type" value="Genomic_DNA"/>
</dbReference>
<dbReference type="AlphaFoldDB" id="A0AAW0N145"/>
<dbReference type="InterPro" id="IPR036770">
    <property type="entry name" value="Ankyrin_rpt-contain_sf"/>
</dbReference>
<dbReference type="PROSITE" id="PS50088">
    <property type="entry name" value="ANK_REPEAT"/>
    <property type="match status" value="1"/>
</dbReference>
<accession>A0AAW0N145</accession>
<evidence type="ECO:0000256" key="3">
    <source>
        <dbReference type="ARBA" id="ARBA00023043"/>
    </source>
</evidence>
<keyword evidence="2" id="KW-0677">Repeat</keyword>
<comment type="pathway">
    <text evidence="1">Protein modification; protein ubiquitination.</text>
</comment>
<evidence type="ECO:0000256" key="5">
    <source>
        <dbReference type="SAM" id="MobiDB-lite"/>
    </source>
</evidence>
<dbReference type="InterPro" id="IPR002110">
    <property type="entry name" value="Ankyrin_rpt"/>
</dbReference>
<evidence type="ECO:0000256" key="1">
    <source>
        <dbReference type="ARBA" id="ARBA00004906"/>
    </source>
</evidence>
<keyword evidence="8" id="KW-1185">Reference proteome</keyword>
<sequence length="556" mass="63140">MEKRGGRGKEEEEVGEKKRRRYERRGGGGGERGGGGGEEKEEVKKWRKWSRRGRGGGEEEESGRKQLEAGRVLDLSDWTDSDSDDCDRSDEYDNIYDDDLSDEEDEEEMEEEEEEEEEEEVQEGPTEPPRSDPLVAAGIAYAREAYERGYELLGFRPPPIIENLRVSEAQLEALGKILQTEPRTHAYFFTVTRALYKVSEQGLRRVAELLVRNGAQMYDPSGLSSDLLNGFGLLRHAISNTDAGMVRMLLNSGFSVTLKPCEQTALLWACEQESTECLQTLLDLGVDVNARDGEGCPLLIALLQESNLSLKILKLLLDRGLDPNAECDDFRTLLEWLFVDIWSWLRSDKDLPKRFHDNVQCLRLLLRHGFRLQRCRPTQQTCLLLVTLQNFTRFFPLAELLLERGEEFTANQSTCVEENRDPSHCCCCYFSVLREALCRSVQHCSEAEVHALLDKANALLDLPIVDPAPLRFTVGKSLEREPEDMRINKVIQPSKSCERGPGAVWAVDAAPAPLQSLCCSYIRRRLLPWPLEPKIQTLPLPQLVKEMLMPLPLDQD</sequence>
<dbReference type="InterPro" id="IPR001496">
    <property type="entry name" value="SOCS_box"/>
</dbReference>
<dbReference type="PANTHER" id="PTHR24198:SF165">
    <property type="entry name" value="ANKYRIN REPEAT-CONTAINING PROTEIN-RELATED"/>
    <property type="match status" value="1"/>
</dbReference>
<name>A0AAW0N145_9GOBI</name>
<feature type="domain" description="SOCS box" evidence="6">
    <location>
        <begin position="511"/>
        <end position="554"/>
    </location>
</feature>
<gene>
    <name evidence="7" type="ORF">WMY93_024995</name>
</gene>
<evidence type="ECO:0000313" key="7">
    <source>
        <dbReference type="EMBL" id="KAK7889435.1"/>
    </source>
</evidence>
<feature type="repeat" description="ANK" evidence="4">
    <location>
        <begin position="261"/>
        <end position="293"/>
    </location>
</feature>
<evidence type="ECO:0000256" key="2">
    <source>
        <dbReference type="ARBA" id="ARBA00022737"/>
    </source>
</evidence>
<feature type="region of interest" description="Disordered" evidence="5">
    <location>
        <begin position="1"/>
        <end position="134"/>
    </location>
</feature>
<proteinExistence type="predicted"/>
<protein>
    <recommendedName>
        <fullName evidence="6">SOCS box domain-containing protein</fullName>
    </recommendedName>
</protein>
<feature type="compositionally biased region" description="Acidic residues" evidence="5">
    <location>
        <begin position="77"/>
        <end position="122"/>
    </location>
</feature>
<dbReference type="PROSITE" id="PS50225">
    <property type="entry name" value="SOCS"/>
    <property type="match status" value="1"/>
</dbReference>
<organism evidence="7 8">
    <name type="scientific">Mugilogobius chulae</name>
    <name type="common">yellowstripe goby</name>
    <dbReference type="NCBI Taxonomy" id="88201"/>
    <lineage>
        <taxon>Eukaryota</taxon>
        <taxon>Metazoa</taxon>
        <taxon>Chordata</taxon>
        <taxon>Craniata</taxon>
        <taxon>Vertebrata</taxon>
        <taxon>Euteleostomi</taxon>
        <taxon>Actinopterygii</taxon>
        <taxon>Neopterygii</taxon>
        <taxon>Teleostei</taxon>
        <taxon>Neoteleostei</taxon>
        <taxon>Acanthomorphata</taxon>
        <taxon>Gobiaria</taxon>
        <taxon>Gobiiformes</taxon>
        <taxon>Gobioidei</taxon>
        <taxon>Gobiidae</taxon>
        <taxon>Gobionellinae</taxon>
        <taxon>Mugilogobius</taxon>
    </lineage>
</organism>
<feature type="compositionally biased region" description="Gly residues" evidence="5">
    <location>
        <begin position="27"/>
        <end position="36"/>
    </location>
</feature>
<feature type="compositionally biased region" description="Basic residues" evidence="5">
    <location>
        <begin position="45"/>
        <end position="54"/>
    </location>
</feature>
<dbReference type="SUPFAM" id="SSF48403">
    <property type="entry name" value="Ankyrin repeat"/>
    <property type="match status" value="1"/>
</dbReference>
<dbReference type="Pfam" id="PF07525">
    <property type="entry name" value="SOCS_box"/>
    <property type="match status" value="1"/>
</dbReference>
<keyword evidence="3 4" id="KW-0040">ANK repeat</keyword>
<comment type="caution">
    <text evidence="7">The sequence shown here is derived from an EMBL/GenBank/DDBJ whole genome shotgun (WGS) entry which is preliminary data.</text>
</comment>
<evidence type="ECO:0000256" key="4">
    <source>
        <dbReference type="PROSITE-ProRule" id="PRU00023"/>
    </source>
</evidence>
<evidence type="ECO:0000313" key="8">
    <source>
        <dbReference type="Proteomes" id="UP001460270"/>
    </source>
</evidence>
<dbReference type="PANTHER" id="PTHR24198">
    <property type="entry name" value="ANKYRIN REPEAT AND PROTEIN KINASE DOMAIN-CONTAINING PROTEIN"/>
    <property type="match status" value="1"/>
</dbReference>
<dbReference type="Proteomes" id="UP001460270">
    <property type="component" value="Unassembled WGS sequence"/>
</dbReference>